<proteinExistence type="predicted"/>
<organism evidence="2 3">
    <name type="scientific">Armillaria ostoyae</name>
    <name type="common">Armillaria root rot fungus</name>
    <dbReference type="NCBI Taxonomy" id="47428"/>
    <lineage>
        <taxon>Eukaryota</taxon>
        <taxon>Fungi</taxon>
        <taxon>Dikarya</taxon>
        <taxon>Basidiomycota</taxon>
        <taxon>Agaricomycotina</taxon>
        <taxon>Agaricomycetes</taxon>
        <taxon>Agaricomycetidae</taxon>
        <taxon>Agaricales</taxon>
        <taxon>Marasmiineae</taxon>
        <taxon>Physalacriaceae</taxon>
        <taxon>Armillaria</taxon>
    </lineage>
</organism>
<evidence type="ECO:0000259" key="1">
    <source>
        <dbReference type="Pfam" id="PF06424"/>
    </source>
</evidence>
<dbReference type="Pfam" id="PF06424">
    <property type="entry name" value="PRP1_N"/>
    <property type="match status" value="1"/>
</dbReference>
<keyword evidence="3" id="KW-1185">Reference proteome</keyword>
<dbReference type="Proteomes" id="UP000219338">
    <property type="component" value="Unassembled WGS sequence"/>
</dbReference>
<accession>A0A284RTT9</accession>
<protein>
    <recommendedName>
        <fullName evidence="1">PRP1 splicing factor N-terminal domain-containing protein</fullName>
    </recommendedName>
</protein>
<dbReference type="OrthoDB" id="3009213at2759"/>
<gene>
    <name evidence="2" type="ORF">ARMOST_15553</name>
</gene>
<reference evidence="3" key="1">
    <citation type="journal article" date="2017" name="Nat. Ecol. Evol.">
        <title>Genome expansion and lineage-specific genetic innovations in the forest pathogenic fungi Armillaria.</title>
        <authorList>
            <person name="Sipos G."/>
            <person name="Prasanna A.N."/>
            <person name="Walter M.C."/>
            <person name="O'Connor E."/>
            <person name="Balint B."/>
            <person name="Krizsan K."/>
            <person name="Kiss B."/>
            <person name="Hess J."/>
            <person name="Varga T."/>
            <person name="Slot J."/>
            <person name="Riley R."/>
            <person name="Boka B."/>
            <person name="Rigling D."/>
            <person name="Barry K."/>
            <person name="Lee J."/>
            <person name="Mihaltcheva S."/>
            <person name="LaButti K."/>
            <person name="Lipzen A."/>
            <person name="Waldron R."/>
            <person name="Moloney N.M."/>
            <person name="Sperisen C."/>
            <person name="Kredics L."/>
            <person name="Vagvoelgyi C."/>
            <person name="Patrignani A."/>
            <person name="Fitzpatrick D."/>
            <person name="Nagy I."/>
            <person name="Doyle S."/>
            <person name="Anderson J.B."/>
            <person name="Grigoriev I.V."/>
            <person name="Gueldener U."/>
            <person name="Muensterkoetter M."/>
            <person name="Nagy L.G."/>
        </authorList>
    </citation>
    <scope>NUCLEOTIDE SEQUENCE [LARGE SCALE GENOMIC DNA]</scope>
    <source>
        <strain evidence="3">C18/9</strain>
    </source>
</reference>
<evidence type="ECO:0000313" key="3">
    <source>
        <dbReference type="Proteomes" id="UP000219338"/>
    </source>
</evidence>
<feature type="domain" description="PRP1 splicing factor N-terminal" evidence="1">
    <location>
        <begin position="18"/>
        <end position="63"/>
    </location>
</feature>
<dbReference type="STRING" id="47428.A0A284RTT9"/>
<name>A0A284RTT9_ARMOS</name>
<evidence type="ECO:0000313" key="2">
    <source>
        <dbReference type="EMBL" id="SJL12132.1"/>
    </source>
</evidence>
<sequence length="118" mass="13624">MILVSEAQVRRGEEVEIDPDEFQDLDNEYELFAGTTSEADDEEADWIYEKVKEAMDNARSQGTHKSPFNVDRFTPVVIIPLDIDIQKPTTFGQTLQTTIFMTRGRLELQMQEARKEQP</sequence>
<dbReference type="EMBL" id="FUEG01000016">
    <property type="protein sequence ID" value="SJL12132.1"/>
    <property type="molecule type" value="Genomic_DNA"/>
</dbReference>
<dbReference type="GO" id="GO:0000398">
    <property type="term" value="P:mRNA splicing, via spliceosome"/>
    <property type="evidence" value="ECO:0007669"/>
    <property type="project" value="InterPro"/>
</dbReference>
<dbReference type="InterPro" id="IPR010491">
    <property type="entry name" value="PRP1_N"/>
</dbReference>
<dbReference type="AlphaFoldDB" id="A0A284RTT9"/>